<dbReference type="PANTHER" id="PTHR13161:SF15">
    <property type="entry name" value="SPLICING FACTOR, SUPPRESSOR OF WHITE-APRICOT HOMOLOG"/>
    <property type="match status" value="1"/>
</dbReference>
<dbReference type="Pfam" id="PF01805">
    <property type="entry name" value="Surp"/>
    <property type="match status" value="2"/>
</dbReference>
<dbReference type="InterPro" id="IPR000061">
    <property type="entry name" value="Surp"/>
</dbReference>
<feature type="region of interest" description="Disordered" evidence="7">
    <location>
        <begin position="554"/>
        <end position="758"/>
    </location>
</feature>
<organism evidence="9 10">
    <name type="scientific">Kingdonia uniflora</name>
    <dbReference type="NCBI Taxonomy" id="39325"/>
    <lineage>
        <taxon>Eukaryota</taxon>
        <taxon>Viridiplantae</taxon>
        <taxon>Streptophyta</taxon>
        <taxon>Embryophyta</taxon>
        <taxon>Tracheophyta</taxon>
        <taxon>Spermatophyta</taxon>
        <taxon>Magnoliopsida</taxon>
        <taxon>Ranunculales</taxon>
        <taxon>Circaeasteraceae</taxon>
        <taxon>Kingdonia</taxon>
    </lineage>
</organism>
<keyword evidence="6" id="KW-0508">mRNA splicing</keyword>
<keyword evidence="5" id="KW-0804">Transcription</keyword>
<evidence type="ECO:0000256" key="7">
    <source>
        <dbReference type="SAM" id="MobiDB-lite"/>
    </source>
</evidence>
<feature type="compositionally biased region" description="Basic residues" evidence="7">
    <location>
        <begin position="648"/>
        <end position="662"/>
    </location>
</feature>
<keyword evidence="1" id="KW-0507">mRNA processing</keyword>
<name>A0A7J7P1E4_9MAGN</name>
<evidence type="ECO:0000259" key="8">
    <source>
        <dbReference type="PROSITE" id="PS50128"/>
    </source>
</evidence>
<dbReference type="SMART" id="SM01141">
    <property type="entry name" value="DRY_EERY"/>
    <property type="match status" value="1"/>
</dbReference>
<evidence type="ECO:0000256" key="3">
    <source>
        <dbReference type="ARBA" id="ARBA00022884"/>
    </source>
</evidence>
<keyword evidence="2" id="KW-0677">Repeat</keyword>
<evidence type="ECO:0000256" key="5">
    <source>
        <dbReference type="ARBA" id="ARBA00023163"/>
    </source>
</evidence>
<feature type="compositionally biased region" description="Basic and acidic residues" evidence="7">
    <location>
        <begin position="698"/>
        <end position="707"/>
    </location>
</feature>
<dbReference type="InterPro" id="IPR019147">
    <property type="entry name" value="SWAP_N_domain"/>
</dbReference>
<feature type="compositionally biased region" description="Basic and acidic residues" evidence="7">
    <location>
        <begin position="460"/>
        <end position="469"/>
    </location>
</feature>
<reference evidence="9 10" key="1">
    <citation type="journal article" date="2020" name="IScience">
        <title>Genome Sequencing of the Endangered Kingdonia uniflora (Circaeasteraceae, Ranunculales) Reveals Potential Mechanisms of Evolutionary Specialization.</title>
        <authorList>
            <person name="Sun Y."/>
            <person name="Deng T."/>
            <person name="Zhang A."/>
            <person name="Moore M.J."/>
            <person name="Landis J.B."/>
            <person name="Lin N."/>
            <person name="Zhang H."/>
            <person name="Zhang X."/>
            <person name="Huang J."/>
            <person name="Zhang X."/>
            <person name="Sun H."/>
            <person name="Wang H."/>
        </authorList>
    </citation>
    <scope>NUCLEOTIDE SEQUENCE [LARGE SCALE GENOMIC DNA]</scope>
    <source>
        <strain evidence="9">TB1705</strain>
        <tissue evidence="9">Leaf</tissue>
    </source>
</reference>
<feature type="compositionally biased region" description="Basic and acidic residues" evidence="7">
    <location>
        <begin position="224"/>
        <end position="236"/>
    </location>
</feature>
<dbReference type="InterPro" id="IPR040397">
    <property type="entry name" value="SWAP"/>
</dbReference>
<protein>
    <recommendedName>
        <fullName evidence="8">SURP motif domain-containing protein</fullName>
    </recommendedName>
</protein>
<dbReference type="GO" id="GO:0000395">
    <property type="term" value="P:mRNA 5'-splice site recognition"/>
    <property type="evidence" value="ECO:0007669"/>
    <property type="project" value="TreeGrafter"/>
</dbReference>
<dbReference type="FunFam" id="1.10.10.790:FF:000002">
    <property type="entry name" value="Splicing factor 3A subunit 1"/>
    <property type="match status" value="1"/>
</dbReference>
<dbReference type="PROSITE" id="PS50128">
    <property type="entry name" value="SURP"/>
    <property type="match status" value="2"/>
</dbReference>
<evidence type="ECO:0000256" key="4">
    <source>
        <dbReference type="ARBA" id="ARBA00023015"/>
    </source>
</evidence>
<feature type="region of interest" description="Disordered" evidence="7">
    <location>
        <begin position="75"/>
        <end position="97"/>
    </location>
</feature>
<keyword evidence="3" id="KW-0694">RNA-binding</keyword>
<feature type="domain" description="SURP motif" evidence="8">
    <location>
        <begin position="166"/>
        <end position="208"/>
    </location>
</feature>
<dbReference type="OrthoDB" id="5836667at2759"/>
<keyword evidence="4" id="KW-0805">Transcription regulation</keyword>
<feature type="compositionally biased region" description="Polar residues" evidence="7">
    <location>
        <begin position="740"/>
        <end position="753"/>
    </location>
</feature>
<feature type="domain" description="SURP motif" evidence="8">
    <location>
        <begin position="370"/>
        <end position="412"/>
    </location>
</feature>
<feature type="compositionally biased region" description="Acidic residues" evidence="7">
    <location>
        <begin position="633"/>
        <end position="644"/>
    </location>
</feature>
<dbReference type="Pfam" id="PF09750">
    <property type="entry name" value="DRY_EERY"/>
    <property type="match status" value="1"/>
</dbReference>
<feature type="region of interest" description="Disordered" evidence="7">
    <location>
        <begin position="221"/>
        <end position="292"/>
    </location>
</feature>
<dbReference type="InterPro" id="IPR035967">
    <property type="entry name" value="SWAP/Surp_sf"/>
</dbReference>
<dbReference type="AlphaFoldDB" id="A0A7J7P1E4"/>
<dbReference type="EMBL" id="JACGCM010000347">
    <property type="protein sequence ID" value="KAF6173266.1"/>
    <property type="molecule type" value="Genomic_DNA"/>
</dbReference>
<feature type="compositionally biased region" description="Basic and acidic residues" evidence="7">
    <location>
        <begin position="663"/>
        <end position="690"/>
    </location>
</feature>
<accession>A0A7J7P1E4</accession>
<comment type="caution">
    <text evidence="9">The sequence shown here is derived from an EMBL/GenBank/DDBJ whole genome shotgun (WGS) entry which is preliminary data.</text>
</comment>
<feature type="region of interest" description="Disordered" evidence="7">
    <location>
        <begin position="460"/>
        <end position="480"/>
    </location>
</feature>
<evidence type="ECO:0000313" key="9">
    <source>
        <dbReference type="EMBL" id="KAF6173266.1"/>
    </source>
</evidence>
<dbReference type="Proteomes" id="UP000541444">
    <property type="component" value="Unassembled WGS sequence"/>
</dbReference>
<evidence type="ECO:0000256" key="1">
    <source>
        <dbReference type="ARBA" id="ARBA00022664"/>
    </source>
</evidence>
<dbReference type="SUPFAM" id="SSF109905">
    <property type="entry name" value="Surp module (SWAP domain)"/>
    <property type="match status" value="2"/>
</dbReference>
<dbReference type="SMART" id="SM00648">
    <property type="entry name" value="SWAP"/>
    <property type="match status" value="2"/>
</dbReference>
<evidence type="ECO:0000256" key="6">
    <source>
        <dbReference type="ARBA" id="ARBA00023187"/>
    </source>
</evidence>
<keyword evidence="10" id="KW-1185">Reference proteome</keyword>
<evidence type="ECO:0000313" key="10">
    <source>
        <dbReference type="Proteomes" id="UP000541444"/>
    </source>
</evidence>
<sequence>MELEIVGRHVLLFDDDASAAFVNSREALVDWNSLLIDRYDVRHLLQNPPSPLKRRSLYPPSLEESQLDQQRYLDLPQSQSPSDDDPHSSLLDNNGAQPTHKGGYHTVVFSYGNADVSTGAGNLDVSGYLPPFPVPETLLQNLLSEYLQGFLIYEPFKPPTEKLHQIMSRTAMFVSKHGGQSEIVLRVKQGDNPTFGFLMPDHHLHPYFRFLVDHPEVWNSDNGDTPKNKDNKDDFGQNKTGDTASGALSLLGSVYGSGDDDDDDGATQVASESKKNESGNSSITAKGEEKVSLRVLSKDDKGKVYPRVSSEKNEMAMKKPIIAAKEKDILSERNHSVARVNLDKPRASSLPLLPNAEPLVVEPPSHLKAAMDKIVEFVLRNGKEFEAVLIQQDSTSGKFSFLVPSNLYHAYYLKLLQKAQESKQAGKISVLSKDMDSVSNRSTSLDLPDDLERKEKFKMVISGSKKDSQDPPPKPTQQREMSMDAMAAILQAATGGARNAKLNIFPKTSSGNECVPEKGSEADSSEAHLTKEQKLKAERLKRAKVFAAMVKSGGKPNVKDLLPRLSVDPPDCTRVPDDEVVNPVLREAEGSPAPVDIDISQKIQKFRKRDSDDDCKERKSRKYRVKSRRVEKDDDVEEEEEEEESDHKHSRKKHRSSRHSSHHSRDERKHRKPESERRHKQHDSSEDEHRHRSRSYKHRETSNSERDVDGEDVIDLKPMSKNSSRQASLDQLNDRWEGSTPLSPEAQPSNTTEVPDDLRAKVRAMLLSTM</sequence>
<gene>
    <name evidence="9" type="ORF">GIB67_026961</name>
</gene>
<feature type="compositionally biased region" description="Low complexity" evidence="7">
    <location>
        <begin position="241"/>
        <end position="257"/>
    </location>
</feature>
<dbReference type="GO" id="GO:0003723">
    <property type="term" value="F:RNA binding"/>
    <property type="evidence" value="ECO:0007669"/>
    <property type="project" value="UniProtKB-KW"/>
</dbReference>
<proteinExistence type="predicted"/>
<feature type="compositionally biased region" description="Polar residues" evidence="7">
    <location>
        <begin position="720"/>
        <end position="731"/>
    </location>
</feature>
<dbReference type="PANTHER" id="PTHR13161">
    <property type="entry name" value="SPLICING FACTOR SUPPRESSOR OF WHITE APRICOT"/>
    <property type="match status" value="1"/>
</dbReference>
<feature type="compositionally biased region" description="Basic residues" evidence="7">
    <location>
        <begin position="618"/>
        <end position="629"/>
    </location>
</feature>
<dbReference type="Gene3D" id="1.10.10.790">
    <property type="entry name" value="Surp module"/>
    <property type="match status" value="2"/>
</dbReference>
<evidence type="ECO:0000256" key="2">
    <source>
        <dbReference type="ARBA" id="ARBA00022737"/>
    </source>
</evidence>